<keyword evidence="4 10" id="KW-0812">Transmembrane</keyword>
<dbReference type="Pfam" id="PF08030">
    <property type="entry name" value="NAD_binding_6"/>
    <property type="match status" value="1"/>
</dbReference>
<dbReference type="PANTHER" id="PTHR32361">
    <property type="entry name" value="FERRIC/CUPRIC REDUCTASE TRANSMEMBRANE COMPONENT"/>
    <property type="match status" value="1"/>
</dbReference>
<sequence length="695" mass="77735">MHPQQIQHSHLIGRPANLGNEILQQASAMIPRNAGPDAHEGQGPVSGFGAVLNLTSSAAPFTHGLAGVDQAANWLFANILVISFMGMLAITLIYRWIHMGNAHARHLFTMGRDEDQRYWMYNHSYFWPWLKKNVLLAPLGRVRHNKEIQLSNAISIGTLPSRFHMVIILLYCFSNIAYCLVLDWHHANSAAVIADLRGRTGVLAALNLIPTVLFALRNNPLIPILRVSYDTFNLLHRWCARIVVLEAIVHTLCWAVNAVQAGGMQNFNLVLSTSVSYQWGMVATCVFTFIAVTAISPVRHAFYETFLNVHRILVAAGLVGVYVHLDKANLPQLPYMQLCMAMWWFEWVWRSMRILFFNLSRKKGLTKVTVEALPAEACRVTFELSRPWRWTPGCHVHAYLPAYALWSSHPFSVAWADTPPKKNEIDPVDIEMEKITSPNNRLPGGTQYNQSPLHTRYSTISRRSVMTAAAGAPIGIAESKQQQPAQSTGTATHRPDATTVSLVIRARTGFTRKLFNKANATPNGKLTTWGAIEGPYGGHETFSSYGTVILFAGGVGITHCMGFVHHLLLQYQLGTCSTQKILLVWSVPNTEALEWVRVWMDRILRMEHRREVLRIQLFVTKPRHRGEVISNTGSVQMFPGRCNPHTIIEKEMQERIGAVGVTACGPGAFADSVRSAVRGVVTEAYVDFIEEAFTY</sequence>
<dbReference type="SUPFAM" id="SSF52343">
    <property type="entry name" value="Ferredoxin reductase-like, C-terminal NADP-linked domain"/>
    <property type="match status" value="1"/>
</dbReference>
<protein>
    <recommendedName>
        <fullName evidence="11">FAD-binding FR-type domain-containing protein</fullName>
    </recommendedName>
</protein>
<evidence type="ECO:0000256" key="10">
    <source>
        <dbReference type="SAM" id="Phobius"/>
    </source>
</evidence>
<dbReference type="Pfam" id="PF01794">
    <property type="entry name" value="Ferric_reduct"/>
    <property type="match status" value="1"/>
</dbReference>
<dbReference type="InterPro" id="IPR051410">
    <property type="entry name" value="Ferric/Cupric_Reductase"/>
</dbReference>
<dbReference type="InterPro" id="IPR013112">
    <property type="entry name" value="FAD-bd_8"/>
</dbReference>
<gene>
    <name evidence="12" type="ORF">R9X50_00639000</name>
</gene>
<dbReference type="Gene3D" id="3.40.50.80">
    <property type="entry name" value="Nucleotide-binding domain of ferredoxin-NADP reductase (FNR) module"/>
    <property type="match status" value="1"/>
</dbReference>
<dbReference type="GO" id="GO:0006826">
    <property type="term" value="P:iron ion transport"/>
    <property type="evidence" value="ECO:0007669"/>
    <property type="project" value="TreeGrafter"/>
</dbReference>
<evidence type="ECO:0000256" key="1">
    <source>
        <dbReference type="ARBA" id="ARBA00004141"/>
    </source>
</evidence>
<dbReference type="SFLD" id="SFLDS00052">
    <property type="entry name" value="Ferric_Reductase_Domain"/>
    <property type="match status" value="1"/>
</dbReference>
<keyword evidence="5" id="KW-0249">Electron transport</keyword>
<keyword evidence="3" id="KW-0813">Transport</keyword>
<keyword evidence="9 10" id="KW-0472">Membrane</keyword>
<dbReference type="InterPro" id="IPR017927">
    <property type="entry name" value="FAD-bd_FR_type"/>
</dbReference>
<comment type="subcellular location">
    <subcellularLocation>
        <location evidence="1">Membrane</location>
        <topology evidence="1">Multi-pass membrane protein</topology>
    </subcellularLocation>
</comment>
<evidence type="ECO:0000256" key="7">
    <source>
        <dbReference type="ARBA" id="ARBA00023002"/>
    </source>
</evidence>
<evidence type="ECO:0000256" key="5">
    <source>
        <dbReference type="ARBA" id="ARBA00022982"/>
    </source>
</evidence>
<organism evidence="12 13">
    <name type="scientific">Acrodontium crateriforme</name>
    <dbReference type="NCBI Taxonomy" id="150365"/>
    <lineage>
        <taxon>Eukaryota</taxon>
        <taxon>Fungi</taxon>
        <taxon>Dikarya</taxon>
        <taxon>Ascomycota</taxon>
        <taxon>Pezizomycotina</taxon>
        <taxon>Dothideomycetes</taxon>
        <taxon>Dothideomycetidae</taxon>
        <taxon>Mycosphaerellales</taxon>
        <taxon>Teratosphaeriaceae</taxon>
        <taxon>Acrodontium</taxon>
    </lineage>
</organism>
<dbReference type="SFLD" id="SFLDG01168">
    <property type="entry name" value="Ferric_reductase_subgroup_(FRE"/>
    <property type="match status" value="1"/>
</dbReference>
<dbReference type="PROSITE" id="PS51384">
    <property type="entry name" value="FAD_FR"/>
    <property type="match status" value="1"/>
</dbReference>
<dbReference type="PANTHER" id="PTHR32361:SF12">
    <property type="entry name" value="PUTATIVE (AFU_ORTHOLOGUE AFUA_1G14340)-RELATED"/>
    <property type="match status" value="1"/>
</dbReference>
<feature type="transmembrane region" description="Helical" evidence="10">
    <location>
        <begin position="163"/>
        <end position="184"/>
    </location>
</feature>
<evidence type="ECO:0000256" key="4">
    <source>
        <dbReference type="ARBA" id="ARBA00022692"/>
    </source>
</evidence>
<feature type="transmembrane region" description="Helical" evidence="10">
    <location>
        <begin position="277"/>
        <end position="298"/>
    </location>
</feature>
<evidence type="ECO:0000313" key="12">
    <source>
        <dbReference type="EMBL" id="WPH03510.1"/>
    </source>
</evidence>
<reference evidence="12 13" key="1">
    <citation type="submission" date="2023-11" db="EMBL/GenBank/DDBJ databases">
        <title>An acidophilic fungus is an integral part of prey digestion in a carnivorous sundew plant.</title>
        <authorList>
            <person name="Tsai I.J."/>
        </authorList>
    </citation>
    <scope>NUCLEOTIDE SEQUENCE [LARGE SCALE GENOMIC DNA]</scope>
    <source>
        <strain evidence="12">169a</strain>
    </source>
</reference>
<evidence type="ECO:0000256" key="3">
    <source>
        <dbReference type="ARBA" id="ARBA00022448"/>
    </source>
</evidence>
<feature type="domain" description="FAD-binding FR-type" evidence="11">
    <location>
        <begin position="360"/>
        <end position="542"/>
    </location>
</feature>
<feature type="transmembrane region" description="Helical" evidence="10">
    <location>
        <begin position="238"/>
        <end position="257"/>
    </location>
</feature>
<dbReference type="GO" id="GO:0006879">
    <property type="term" value="P:intracellular iron ion homeostasis"/>
    <property type="evidence" value="ECO:0007669"/>
    <property type="project" value="TreeGrafter"/>
</dbReference>
<comment type="similarity">
    <text evidence="2">Belongs to the ferric reductase (FRE) family.</text>
</comment>
<evidence type="ECO:0000313" key="13">
    <source>
        <dbReference type="Proteomes" id="UP001303373"/>
    </source>
</evidence>
<dbReference type="AlphaFoldDB" id="A0AAQ3RC49"/>
<feature type="transmembrane region" description="Helical" evidence="10">
    <location>
        <begin position="196"/>
        <end position="217"/>
    </location>
</feature>
<evidence type="ECO:0000256" key="9">
    <source>
        <dbReference type="ARBA" id="ARBA00023136"/>
    </source>
</evidence>
<keyword evidence="13" id="KW-1185">Reference proteome</keyword>
<dbReference type="InterPro" id="IPR013130">
    <property type="entry name" value="Fe3_Rdtase_TM_dom"/>
</dbReference>
<dbReference type="GO" id="GO:0000293">
    <property type="term" value="F:ferric-chelate reductase activity"/>
    <property type="evidence" value="ECO:0007669"/>
    <property type="project" value="UniProtKB-ARBA"/>
</dbReference>
<dbReference type="Pfam" id="PF08022">
    <property type="entry name" value="FAD_binding_8"/>
    <property type="match status" value="1"/>
</dbReference>
<feature type="transmembrane region" description="Helical" evidence="10">
    <location>
        <begin position="305"/>
        <end position="323"/>
    </location>
</feature>
<evidence type="ECO:0000259" key="11">
    <source>
        <dbReference type="PROSITE" id="PS51384"/>
    </source>
</evidence>
<evidence type="ECO:0000256" key="2">
    <source>
        <dbReference type="ARBA" id="ARBA00006278"/>
    </source>
</evidence>
<keyword evidence="6 10" id="KW-1133">Transmembrane helix</keyword>
<dbReference type="EMBL" id="CP138589">
    <property type="protein sequence ID" value="WPH03510.1"/>
    <property type="molecule type" value="Genomic_DNA"/>
</dbReference>
<dbReference type="GO" id="GO:0015677">
    <property type="term" value="P:copper ion import"/>
    <property type="evidence" value="ECO:0007669"/>
    <property type="project" value="TreeGrafter"/>
</dbReference>
<evidence type="ECO:0000256" key="6">
    <source>
        <dbReference type="ARBA" id="ARBA00022989"/>
    </source>
</evidence>
<dbReference type="GO" id="GO:0005886">
    <property type="term" value="C:plasma membrane"/>
    <property type="evidence" value="ECO:0007669"/>
    <property type="project" value="TreeGrafter"/>
</dbReference>
<proteinExistence type="inferred from homology"/>
<dbReference type="InterPro" id="IPR039261">
    <property type="entry name" value="FNR_nucleotide-bd"/>
</dbReference>
<feature type="transmembrane region" description="Helical" evidence="10">
    <location>
        <begin position="74"/>
        <end position="97"/>
    </location>
</feature>
<keyword evidence="8" id="KW-0406">Ion transport</keyword>
<name>A0AAQ3RC49_9PEZI</name>
<dbReference type="Proteomes" id="UP001303373">
    <property type="component" value="Chromosome 10"/>
</dbReference>
<dbReference type="InterPro" id="IPR013121">
    <property type="entry name" value="Fe_red_NAD-bd_6"/>
</dbReference>
<keyword evidence="7" id="KW-0560">Oxidoreductase</keyword>
<evidence type="ECO:0000256" key="8">
    <source>
        <dbReference type="ARBA" id="ARBA00023065"/>
    </source>
</evidence>
<dbReference type="CDD" id="cd06186">
    <property type="entry name" value="NOX_Duox_like_FAD_NADP"/>
    <property type="match status" value="1"/>
</dbReference>
<accession>A0AAQ3RC49</accession>